<dbReference type="SMART" id="SM00256">
    <property type="entry name" value="FBOX"/>
    <property type="match status" value="1"/>
</dbReference>
<gene>
    <name evidence="2" type="ORF">CEPIT_LOCUS33970</name>
</gene>
<reference evidence="2" key="1">
    <citation type="submission" date="2022-07" db="EMBL/GenBank/DDBJ databases">
        <authorList>
            <person name="Macas J."/>
            <person name="Novak P."/>
            <person name="Neumann P."/>
        </authorList>
    </citation>
    <scope>NUCLEOTIDE SEQUENCE</scope>
</reference>
<organism evidence="2 3">
    <name type="scientific">Cuscuta epithymum</name>
    <dbReference type="NCBI Taxonomy" id="186058"/>
    <lineage>
        <taxon>Eukaryota</taxon>
        <taxon>Viridiplantae</taxon>
        <taxon>Streptophyta</taxon>
        <taxon>Embryophyta</taxon>
        <taxon>Tracheophyta</taxon>
        <taxon>Spermatophyta</taxon>
        <taxon>Magnoliopsida</taxon>
        <taxon>eudicotyledons</taxon>
        <taxon>Gunneridae</taxon>
        <taxon>Pentapetalae</taxon>
        <taxon>asterids</taxon>
        <taxon>lamiids</taxon>
        <taxon>Solanales</taxon>
        <taxon>Convolvulaceae</taxon>
        <taxon>Cuscuteae</taxon>
        <taxon>Cuscuta</taxon>
        <taxon>Cuscuta subgen. Cuscuta</taxon>
    </lineage>
</organism>
<evidence type="ECO:0000313" key="2">
    <source>
        <dbReference type="EMBL" id="CAH9134736.1"/>
    </source>
</evidence>
<dbReference type="Pfam" id="PF00646">
    <property type="entry name" value="F-box"/>
    <property type="match status" value="1"/>
</dbReference>
<dbReference type="Gene3D" id="3.80.10.10">
    <property type="entry name" value="Ribonuclease Inhibitor"/>
    <property type="match status" value="1"/>
</dbReference>
<dbReference type="InterPro" id="IPR036047">
    <property type="entry name" value="F-box-like_dom_sf"/>
</dbReference>
<comment type="caution">
    <text evidence="2">The sequence shown here is derived from an EMBL/GenBank/DDBJ whole genome shotgun (WGS) entry which is preliminary data.</text>
</comment>
<dbReference type="Proteomes" id="UP001152523">
    <property type="component" value="Unassembled WGS sequence"/>
</dbReference>
<dbReference type="AlphaFoldDB" id="A0AAV0FH11"/>
<feature type="domain" description="F-box" evidence="1">
    <location>
        <begin position="18"/>
        <end position="58"/>
    </location>
</feature>
<dbReference type="PANTHER" id="PTHR34145:SF28">
    <property type="entry name" value="F-BOX DOMAIN-CONTAINING PROTEIN"/>
    <property type="match status" value="1"/>
</dbReference>
<evidence type="ECO:0000313" key="3">
    <source>
        <dbReference type="Proteomes" id="UP001152523"/>
    </source>
</evidence>
<dbReference type="SUPFAM" id="SSF52058">
    <property type="entry name" value="L domain-like"/>
    <property type="match status" value="1"/>
</dbReference>
<proteinExistence type="predicted"/>
<dbReference type="InterPro" id="IPR001810">
    <property type="entry name" value="F-box_dom"/>
</dbReference>
<dbReference type="SUPFAM" id="SSF81383">
    <property type="entry name" value="F-box domain"/>
    <property type="match status" value="1"/>
</dbReference>
<dbReference type="InterPro" id="IPR055357">
    <property type="entry name" value="LRR_At1g61320_AtMIF1"/>
</dbReference>
<protein>
    <recommendedName>
        <fullName evidence="1">F-box domain-containing protein</fullName>
    </recommendedName>
</protein>
<dbReference type="EMBL" id="CAMAPF010000984">
    <property type="protein sequence ID" value="CAH9134736.1"/>
    <property type="molecule type" value="Genomic_DNA"/>
</dbReference>
<dbReference type="Pfam" id="PF23622">
    <property type="entry name" value="LRR_At1g61320_AtMIF1"/>
    <property type="match status" value="1"/>
</dbReference>
<name>A0AAV0FH11_9ASTE</name>
<dbReference type="InterPro" id="IPR032675">
    <property type="entry name" value="LRR_dom_sf"/>
</dbReference>
<sequence length="468" mass="53655">MVIIQESSNLEDDRISQLSDDILGLILSFLSLKEAVRMRLLSHRWKGLSPSTPHLQLDYLSILGIYFDGFLALNYRKIIPKHKSKFITAVTQILKLYTGPKLDTFEVTFPLDDDSASNVDEWIRFAVQQEANQLKIDCGPRSNSVCSYYTFPLHLLPDGKTSPLKHLSLKLCELSCVPNYAIKFNSLVTLYIGHTRINQVTLDSILSGCVNLEFLRIHRCYVPETCCITGALSRLKRLIIEDCHDYGLIALNSLPELTTFEYMGPEKKFTLLGLPSLDKMYFRFMNYSFVGTSYVCNRLAEDVSHLQTLSLFLAPLEEPPMPASRTPFKFLKNLELFIIISPNYDLFTIVHILNASPVLQKFLLSVCPNHNRKTKTSGVFDNKCIHFHLKEVEICGFSDRINCMELAVYLLDSAVALERMLINFHRREYYGLDKWKYGKVFPKNLNREVTCDLLQKHNVDSKVEVVVI</sequence>
<evidence type="ECO:0000259" key="1">
    <source>
        <dbReference type="SMART" id="SM00256"/>
    </source>
</evidence>
<keyword evidence="3" id="KW-1185">Reference proteome</keyword>
<accession>A0AAV0FH11</accession>
<dbReference type="PANTHER" id="PTHR34145">
    <property type="entry name" value="OS02G0105600 PROTEIN"/>
    <property type="match status" value="1"/>
</dbReference>
<dbReference type="Gene3D" id="1.20.1280.50">
    <property type="match status" value="1"/>
</dbReference>
<dbReference type="InterPro" id="IPR053772">
    <property type="entry name" value="At1g61320/At1g61330-like"/>
</dbReference>